<dbReference type="SUPFAM" id="SSF82199">
    <property type="entry name" value="SET domain"/>
    <property type="match status" value="1"/>
</dbReference>
<sequence length="185" mass="20607">MPKATNDPTTPSHWPQGLRYLTEPCYHPSVPVSLQTVLRPSSNRSSISANRSPSLVAIRPIKDSSHPAFGQCGLFAAKKIPPKTHILDYLGEVHCDDRPDSDYDLSLYRTQDLSVGVDASQMGNEGRFINDFRGVKTKPNAIFEERRTSANELCMSVWSGADPIKKGDEILVSYGKSWWKERGDT</sequence>
<protein>
    <recommendedName>
        <fullName evidence="1">SET domain-containing protein</fullName>
    </recommendedName>
</protein>
<feature type="domain" description="SET" evidence="1">
    <location>
        <begin position="45"/>
        <end position="175"/>
    </location>
</feature>
<evidence type="ECO:0000259" key="1">
    <source>
        <dbReference type="PROSITE" id="PS50280"/>
    </source>
</evidence>
<dbReference type="PROSITE" id="PS50280">
    <property type="entry name" value="SET"/>
    <property type="match status" value="1"/>
</dbReference>
<comment type="caution">
    <text evidence="2">The sequence shown here is derived from an EMBL/GenBank/DDBJ whole genome shotgun (WGS) entry which is preliminary data.</text>
</comment>
<keyword evidence="3" id="KW-1185">Reference proteome</keyword>
<dbReference type="Gene3D" id="2.170.270.10">
    <property type="entry name" value="SET domain"/>
    <property type="match status" value="1"/>
</dbReference>
<dbReference type="InterPro" id="IPR046341">
    <property type="entry name" value="SET_dom_sf"/>
</dbReference>
<accession>A0AAW0GW15</accession>
<gene>
    <name evidence="2" type="ORF">QCA50_001515</name>
</gene>
<dbReference type="EMBL" id="JASBNA010000002">
    <property type="protein sequence ID" value="KAK7694332.1"/>
    <property type="molecule type" value="Genomic_DNA"/>
</dbReference>
<dbReference type="Pfam" id="PF00856">
    <property type="entry name" value="SET"/>
    <property type="match status" value="1"/>
</dbReference>
<name>A0AAW0GW15_9APHY</name>
<dbReference type="Proteomes" id="UP001385951">
    <property type="component" value="Unassembled WGS sequence"/>
</dbReference>
<dbReference type="InterPro" id="IPR001214">
    <property type="entry name" value="SET_dom"/>
</dbReference>
<proteinExistence type="predicted"/>
<evidence type="ECO:0000313" key="3">
    <source>
        <dbReference type="Proteomes" id="UP001385951"/>
    </source>
</evidence>
<evidence type="ECO:0000313" key="2">
    <source>
        <dbReference type="EMBL" id="KAK7694332.1"/>
    </source>
</evidence>
<reference evidence="2 3" key="1">
    <citation type="submission" date="2022-09" db="EMBL/GenBank/DDBJ databases">
        <authorList>
            <person name="Palmer J.M."/>
        </authorList>
    </citation>
    <scope>NUCLEOTIDE SEQUENCE [LARGE SCALE GENOMIC DNA]</scope>
    <source>
        <strain evidence="2 3">DSM 7382</strain>
    </source>
</reference>
<organism evidence="2 3">
    <name type="scientific">Cerrena zonata</name>
    <dbReference type="NCBI Taxonomy" id="2478898"/>
    <lineage>
        <taxon>Eukaryota</taxon>
        <taxon>Fungi</taxon>
        <taxon>Dikarya</taxon>
        <taxon>Basidiomycota</taxon>
        <taxon>Agaricomycotina</taxon>
        <taxon>Agaricomycetes</taxon>
        <taxon>Polyporales</taxon>
        <taxon>Cerrenaceae</taxon>
        <taxon>Cerrena</taxon>
    </lineage>
</organism>
<dbReference type="AlphaFoldDB" id="A0AAW0GW15"/>